<feature type="binding site" evidence="7">
    <location>
        <position position="151"/>
    </location>
    <ligand>
        <name>Zn(2+)</name>
        <dbReference type="ChEBI" id="CHEBI:29105"/>
        <label>1</label>
    </ligand>
</feature>
<keyword evidence="4" id="KW-0378">Hydrolase</keyword>
<dbReference type="InterPro" id="IPR021190">
    <property type="entry name" value="Pept_M10A"/>
</dbReference>
<keyword evidence="11" id="KW-1185">Reference proteome</keyword>
<feature type="binding site" evidence="7">
    <location>
        <position position="92"/>
    </location>
    <ligand>
        <name>Ca(2+)</name>
        <dbReference type="ChEBI" id="CHEBI:29108"/>
        <label>1</label>
    </ligand>
</feature>
<organism evidence="10 11">
    <name type="scientific">Cylicocyclus nassatus</name>
    <name type="common">Nematode worm</name>
    <dbReference type="NCBI Taxonomy" id="53992"/>
    <lineage>
        <taxon>Eukaryota</taxon>
        <taxon>Metazoa</taxon>
        <taxon>Ecdysozoa</taxon>
        <taxon>Nematoda</taxon>
        <taxon>Chromadorea</taxon>
        <taxon>Rhabditida</taxon>
        <taxon>Rhabditina</taxon>
        <taxon>Rhabditomorpha</taxon>
        <taxon>Strongyloidea</taxon>
        <taxon>Strongylidae</taxon>
        <taxon>Cylicocyclus</taxon>
    </lineage>
</organism>
<evidence type="ECO:0000256" key="2">
    <source>
        <dbReference type="ARBA" id="ARBA00022670"/>
    </source>
</evidence>
<dbReference type="GO" id="GO:0030198">
    <property type="term" value="P:extracellular matrix organization"/>
    <property type="evidence" value="ECO:0007669"/>
    <property type="project" value="TreeGrafter"/>
</dbReference>
<dbReference type="PRINTS" id="PR00138">
    <property type="entry name" value="MATRIXIN"/>
</dbReference>
<feature type="chain" id="PRO_5041201504" description="Peptidase metallopeptidase domain-containing protein" evidence="8">
    <location>
        <begin position="25"/>
        <end position="291"/>
    </location>
</feature>
<dbReference type="Pfam" id="PF00413">
    <property type="entry name" value="Peptidase_M10"/>
    <property type="match status" value="1"/>
</dbReference>
<dbReference type="Proteomes" id="UP001176961">
    <property type="component" value="Unassembled WGS sequence"/>
</dbReference>
<evidence type="ECO:0000259" key="9">
    <source>
        <dbReference type="SMART" id="SM00235"/>
    </source>
</evidence>
<dbReference type="EMBL" id="CATQJL010000223">
    <property type="protein sequence ID" value="CAJ0597911.1"/>
    <property type="molecule type" value="Genomic_DNA"/>
</dbReference>
<feature type="domain" description="Peptidase metallopeptidase" evidence="9">
    <location>
        <begin position="72"/>
        <end position="229"/>
    </location>
</feature>
<dbReference type="PANTHER" id="PTHR10201:SF310">
    <property type="entry name" value="MMP-LIKE PROTEIN"/>
    <property type="match status" value="1"/>
</dbReference>
<proteinExistence type="inferred from homology"/>
<dbReference type="GO" id="GO:0030574">
    <property type="term" value="P:collagen catabolic process"/>
    <property type="evidence" value="ECO:0007669"/>
    <property type="project" value="TreeGrafter"/>
</dbReference>
<feature type="binding site" evidence="7">
    <location>
        <position position="136"/>
    </location>
    <ligand>
        <name>Zn(2+)</name>
        <dbReference type="ChEBI" id="CHEBI:29105"/>
        <label>1</label>
    </ligand>
</feature>
<sequence>MLPLAISFLFTVCIGSIVLGGTAAEQSFPPGTSDHISLRGYTTDALQEDDIEPETENRLQTFLKRRKRYVVRKKRWRSNLLTWRLDKANVKDEDEYVIRTTLHRAFQEWSSVANVRFDEVNDGPADIVVGFERGKHNDAFPFDGKDGIVAHAFYPRDGRLHFDADEDWSLNSPTGVNLYQTAVHEIGHILGLEHSVDPQAVMFSARRPYDPDFALGDDDVRAVRALFPFDDDLEEREQKKKYYYEKESSGDRDPTLSQVVENLELEPLEKERKIRDDELTFPFPLPFFQPR</sequence>
<comment type="caution">
    <text evidence="10">The sequence shown here is derived from an EMBL/GenBank/DDBJ whole genome shotgun (WGS) entry which is preliminary data.</text>
</comment>
<comment type="cofactor">
    <cofactor evidence="7">
        <name>Zn(2+)</name>
        <dbReference type="ChEBI" id="CHEBI:29105"/>
    </cofactor>
    <text evidence="7">Binds 2 Zn(2+) ions per subunit.</text>
</comment>
<dbReference type="InterPro" id="IPR006026">
    <property type="entry name" value="Peptidase_Metallo"/>
</dbReference>
<feature type="binding site" evidence="7">
    <location>
        <position position="163"/>
    </location>
    <ligand>
        <name>Ca(2+)</name>
        <dbReference type="ChEBI" id="CHEBI:29108"/>
        <label>3</label>
    </ligand>
</feature>
<dbReference type="GO" id="GO:0031012">
    <property type="term" value="C:extracellular matrix"/>
    <property type="evidence" value="ECO:0007669"/>
    <property type="project" value="InterPro"/>
</dbReference>
<evidence type="ECO:0000256" key="8">
    <source>
        <dbReference type="SAM" id="SignalP"/>
    </source>
</evidence>
<feature type="binding site" evidence="7">
    <location>
        <position position="143"/>
    </location>
    <ligand>
        <name>Ca(2+)</name>
        <dbReference type="ChEBI" id="CHEBI:29108"/>
        <label>3</label>
    </ligand>
</feature>
<gene>
    <name evidence="10" type="ORF">CYNAS_LOCUS9894</name>
</gene>
<feature type="binding site" evidence="7">
    <location>
        <position position="202"/>
    </location>
    <ligand>
        <name>Zn(2+)</name>
        <dbReference type="ChEBI" id="CHEBI:29105"/>
        <label>2</label>
        <note>catalytic</note>
    </ligand>
</feature>
<feature type="binding site" evidence="7">
    <location>
        <position position="161"/>
    </location>
    <ligand>
        <name>Zn(2+)</name>
        <dbReference type="ChEBI" id="CHEBI:29105"/>
        <label>1</label>
    </ligand>
</feature>
<dbReference type="Gene3D" id="3.40.390.10">
    <property type="entry name" value="Collagenase (Catalytic Domain)"/>
    <property type="match status" value="1"/>
</dbReference>
<name>A0AA36GTK2_CYLNA</name>
<dbReference type="GO" id="GO:0004222">
    <property type="term" value="F:metalloendopeptidase activity"/>
    <property type="evidence" value="ECO:0007669"/>
    <property type="project" value="InterPro"/>
</dbReference>
<keyword evidence="8" id="KW-0732">Signal</keyword>
<comment type="similarity">
    <text evidence="1">Belongs to the peptidase M10A family.</text>
</comment>
<evidence type="ECO:0000313" key="10">
    <source>
        <dbReference type="EMBL" id="CAJ0597911.1"/>
    </source>
</evidence>
<keyword evidence="5 7" id="KW-0862">Zinc</keyword>
<keyword evidence="7" id="KW-0106">Calcium</keyword>
<feature type="signal peptide" evidence="8">
    <location>
        <begin position="1"/>
        <end position="24"/>
    </location>
</feature>
<dbReference type="SMART" id="SM00235">
    <property type="entry name" value="ZnMc"/>
    <property type="match status" value="1"/>
</dbReference>
<dbReference type="InterPro" id="IPR001818">
    <property type="entry name" value="Pept_M10_metallopeptidase"/>
</dbReference>
<protein>
    <recommendedName>
        <fullName evidence="9">Peptidase metallopeptidase domain-containing protein</fullName>
    </recommendedName>
</protein>
<comment type="cofactor">
    <cofactor evidence="7">
        <name>Ca(2+)</name>
        <dbReference type="ChEBI" id="CHEBI:29108"/>
    </cofactor>
    <text evidence="7">Can bind about 5 Ca(2+) ions per subunit.</text>
</comment>
<keyword evidence="2" id="KW-0645">Protease</keyword>
<evidence type="ECO:0000313" key="11">
    <source>
        <dbReference type="Proteomes" id="UP001176961"/>
    </source>
</evidence>
<evidence type="ECO:0000256" key="4">
    <source>
        <dbReference type="ARBA" id="ARBA00022801"/>
    </source>
</evidence>
<dbReference type="GO" id="GO:0008270">
    <property type="term" value="F:zinc ion binding"/>
    <property type="evidence" value="ECO:0007669"/>
    <property type="project" value="InterPro"/>
</dbReference>
<feature type="binding site" evidence="7">
    <location>
        <position position="126"/>
    </location>
    <ligand>
        <name>Ca(2+)</name>
        <dbReference type="ChEBI" id="CHEBI:29108"/>
        <label>2</label>
    </ligand>
</feature>
<evidence type="ECO:0000256" key="1">
    <source>
        <dbReference type="ARBA" id="ARBA00010370"/>
    </source>
</evidence>
<dbReference type="CDD" id="cd04278">
    <property type="entry name" value="ZnMc_MMP"/>
    <property type="match status" value="1"/>
</dbReference>
<feature type="binding site" evidence="7">
    <location>
        <position position="166"/>
    </location>
    <ligand>
        <name>Ca(2+)</name>
        <dbReference type="ChEBI" id="CHEBI:29108"/>
        <label>3</label>
    </ligand>
</feature>
<evidence type="ECO:0000256" key="5">
    <source>
        <dbReference type="ARBA" id="ARBA00022833"/>
    </source>
</evidence>
<dbReference type="PANTHER" id="PTHR10201">
    <property type="entry name" value="MATRIX METALLOPROTEINASE"/>
    <property type="match status" value="1"/>
</dbReference>
<accession>A0AA36GTK2</accession>
<dbReference type="SUPFAM" id="SSF55486">
    <property type="entry name" value="Metalloproteases ('zincins'), catalytic domain"/>
    <property type="match status" value="1"/>
</dbReference>
<evidence type="ECO:0000256" key="3">
    <source>
        <dbReference type="ARBA" id="ARBA00022723"/>
    </source>
</evidence>
<dbReference type="InterPro" id="IPR033739">
    <property type="entry name" value="M10A_MMP"/>
</dbReference>
<feature type="binding site" evidence="7">
    <location>
        <position position="144"/>
    </location>
    <ligand>
        <name>Ca(2+)</name>
        <dbReference type="ChEBI" id="CHEBI:29108"/>
        <label>3</label>
    </ligand>
</feature>
<feature type="binding site" evidence="7">
    <location>
        <position position="194"/>
    </location>
    <ligand>
        <name>Zn(2+)</name>
        <dbReference type="ChEBI" id="CHEBI:29105"/>
        <label>2</label>
        <note>catalytic</note>
    </ligand>
</feature>
<feature type="binding site" evidence="7">
    <location>
        <position position="188"/>
    </location>
    <ligand>
        <name>Zn(2+)</name>
        <dbReference type="ChEBI" id="CHEBI:29105"/>
        <label>2</label>
        <note>catalytic</note>
    </ligand>
</feature>
<keyword evidence="3 7" id="KW-0479">Metal-binding</keyword>
<feature type="binding site" evidence="7">
    <location>
        <position position="166"/>
    </location>
    <ligand>
        <name>Ca(2+)</name>
        <dbReference type="ChEBI" id="CHEBI:29108"/>
        <label>1</label>
    </ligand>
</feature>
<evidence type="ECO:0000256" key="7">
    <source>
        <dbReference type="PIRSR" id="PIRSR621190-2"/>
    </source>
</evidence>
<dbReference type="AlphaFoldDB" id="A0AA36GTK2"/>
<dbReference type="GO" id="GO:0006508">
    <property type="term" value="P:proteolysis"/>
    <property type="evidence" value="ECO:0007669"/>
    <property type="project" value="UniProtKB-KW"/>
</dbReference>
<reference evidence="10" key="1">
    <citation type="submission" date="2023-07" db="EMBL/GenBank/DDBJ databases">
        <authorList>
            <consortium name="CYATHOMIX"/>
        </authorList>
    </citation>
    <scope>NUCLEOTIDE SEQUENCE</scope>
    <source>
        <strain evidence="10">N/A</strain>
    </source>
</reference>
<evidence type="ECO:0000256" key="6">
    <source>
        <dbReference type="PIRSR" id="PIRSR621190-1"/>
    </source>
</evidence>
<feature type="binding site" evidence="7">
    <location>
        <position position="138"/>
    </location>
    <ligand>
        <name>Zn(2+)</name>
        <dbReference type="ChEBI" id="CHEBI:29105"/>
        <label>1</label>
    </ligand>
</feature>
<dbReference type="InterPro" id="IPR024079">
    <property type="entry name" value="MetalloPept_cat_dom_sf"/>
</dbReference>
<feature type="binding site" evidence="7">
    <location>
        <position position="184"/>
    </location>
    <ligand>
        <name>Zn(2+)</name>
        <dbReference type="ChEBI" id="CHEBI:29105"/>
        <label>2</label>
        <note>catalytic</note>
    </ligand>
</feature>
<feature type="active site" evidence="6">
    <location>
        <position position="185"/>
    </location>
</feature>